<protein>
    <submittedName>
        <fullName evidence="1">Uncharacterized protein</fullName>
    </submittedName>
</protein>
<accession>K7QUU8</accession>
<dbReference type="OrthoDB" id="32458at2"/>
<dbReference type="RefSeq" id="WP_016329342.1">
    <property type="nucleotide sequence ID" value="NC_019386.1"/>
</dbReference>
<dbReference type="SUPFAM" id="SSF159888">
    <property type="entry name" value="YdhG-like"/>
    <property type="match status" value="1"/>
</dbReference>
<dbReference type="AlphaFoldDB" id="K7QUU8"/>
<gene>
    <name evidence="1" type="ORF">Theos_1102</name>
</gene>
<dbReference type="STRING" id="751945.Theos_1102"/>
<dbReference type="PATRIC" id="fig|751945.3.peg.1096"/>
<evidence type="ECO:0000313" key="1">
    <source>
        <dbReference type="EMBL" id="AFV76151.1"/>
    </source>
</evidence>
<name>K7QUU8_THEOS</name>
<dbReference type="EMBL" id="CP003249">
    <property type="protein sequence ID" value="AFV76151.1"/>
    <property type="molecule type" value="Genomic_DNA"/>
</dbReference>
<reference evidence="1 2" key="1">
    <citation type="journal article" date="2013" name="Genome Announc.">
        <title>Whole Genome Sequencing of Thermus oshimai JL-2 and Thermus thermophilus JL-18, Incomplete Denitrifiers from the United States Great Basin.</title>
        <authorList>
            <person name="Murugapiran S.K."/>
            <person name="Huntemann M."/>
            <person name="Wei C.L."/>
            <person name="Han J."/>
            <person name="Detter J.C."/>
            <person name="Han C.S."/>
            <person name="Erkkila T.H."/>
            <person name="Teshima H."/>
            <person name="Chen A."/>
            <person name="Kyrpides N."/>
            <person name="Mavrommatis K."/>
            <person name="Markowitz V."/>
            <person name="Szeto E."/>
            <person name="Ivanova N."/>
            <person name="Pagani I."/>
            <person name="Lam J."/>
            <person name="McDonald A.I."/>
            <person name="Dodsworth J.A."/>
            <person name="Pati A."/>
            <person name="Goodwin L."/>
            <person name="Peters L."/>
            <person name="Pitluck S."/>
            <person name="Woyke T."/>
            <person name="Hedlund B.P."/>
        </authorList>
    </citation>
    <scope>NUCLEOTIDE SEQUENCE</scope>
    <source>
        <strain evidence="1 2">JL-2</strain>
    </source>
</reference>
<proteinExistence type="predicted"/>
<dbReference type="HOGENOM" id="CLU_133756_0_0_0"/>
<evidence type="ECO:0000313" key="2">
    <source>
        <dbReference type="Proteomes" id="UP000000211"/>
    </source>
</evidence>
<dbReference type="eggNOG" id="COG5646">
    <property type="taxonomic scope" value="Bacteria"/>
</dbReference>
<keyword evidence="2" id="KW-1185">Reference proteome</keyword>
<dbReference type="KEGG" id="tos:Theos_1102"/>
<organism evidence="1 2">
    <name type="scientific">Thermus oshimai JL-2</name>
    <dbReference type="NCBI Taxonomy" id="751945"/>
    <lineage>
        <taxon>Bacteria</taxon>
        <taxon>Thermotogati</taxon>
        <taxon>Deinococcota</taxon>
        <taxon>Deinococci</taxon>
        <taxon>Thermales</taxon>
        <taxon>Thermaceae</taxon>
        <taxon>Thermus</taxon>
    </lineage>
</organism>
<dbReference type="Gene3D" id="3.90.1150.200">
    <property type="match status" value="1"/>
</dbReference>
<sequence>MAKKGLTPEEKARLEEEAVLEAIKALPEPDRTLAEALHRLVRLEAPGLAPRLWYGMPAYALGGKVVLFFQPASKFKTRYATLGFTDAARLDEGLLFPVAFGLKGLSPNEEETLRALLKKALGSG</sequence>
<dbReference type="Proteomes" id="UP000000211">
    <property type="component" value="Chromosome"/>
</dbReference>